<name>A0A6G1ERU8_9ORYZ</name>
<keyword evidence="3" id="KW-1185">Reference proteome</keyword>
<comment type="caution">
    <text evidence="2">The sequence shown here is derived from an EMBL/GenBank/DDBJ whole genome shotgun (WGS) entry which is preliminary data.</text>
</comment>
<feature type="compositionally biased region" description="Basic and acidic residues" evidence="1">
    <location>
        <begin position="41"/>
        <end position="50"/>
    </location>
</feature>
<evidence type="ECO:0000313" key="2">
    <source>
        <dbReference type="EMBL" id="KAF0927347.1"/>
    </source>
</evidence>
<proteinExistence type="predicted"/>
<evidence type="ECO:0000256" key="1">
    <source>
        <dbReference type="SAM" id="MobiDB-lite"/>
    </source>
</evidence>
<dbReference type="Proteomes" id="UP000479710">
    <property type="component" value="Unassembled WGS sequence"/>
</dbReference>
<dbReference type="EMBL" id="SPHZ02000003">
    <property type="protein sequence ID" value="KAF0927347.1"/>
    <property type="molecule type" value="Genomic_DNA"/>
</dbReference>
<evidence type="ECO:0000313" key="3">
    <source>
        <dbReference type="Proteomes" id="UP000479710"/>
    </source>
</evidence>
<sequence>MAHRVAALSGGENMQGTTVAGEKEEWLRGGGGSLEEASTGDGRDSTERKLTIAHGDTWSRVAATKTGQQ</sequence>
<accession>A0A6G1ERU8</accession>
<protein>
    <submittedName>
        <fullName evidence="2">Uncharacterized protein</fullName>
    </submittedName>
</protein>
<feature type="region of interest" description="Disordered" evidence="1">
    <location>
        <begin position="1"/>
        <end position="50"/>
    </location>
</feature>
<organism evidence="2 3">
    <name type="scientific">Oryza meyeriana var. granulata</name>
    <dbReference type="NCBI Taxonomy" id="110450"/>
    <lineage>
        <taxon>Eukaryota</taxon>
        <taxon>Viridiplantae</taxon>
        <taxon>Streptophyta</taxon>
        <taxon>Embryophyta</taxon>
        <taxon>Tracheophyta</taxon>
        <taxon>Spermatophyta</taxon>
        <taxon>Magnoliopsida</taxon>
        <taxon>Liliopsida</taxon>
        <taxon>Poales</taxon>
        <taxon>Poaceae</taxon>
        <taxon>BOP clade</taxon>
        <taxon>Oryzoideae</taxon>
        <taxon>Oryzeae</taxon>
        <taxon>Oryzinae</taxon>
        <taxon>Oryza</taxon>
        <taxon>Oryza meyeriana</taxon>
    </lineage>
</organism>
<gene>
    <name evidence="2" type="ORF">E2562_031960</name>
</gene>
<dbReference type="AlphaFoldDB" id="A0A6G1ERU8"/>
<reference evidence="2 3" key="1">
    <citation type="submission" date="2019-11" db="EMBL/GenBank/DDBJ databases">
        <title>Whole genome sequence of Oryza granulata.</title>
        <authorList>
            <person name="Li W."/>
        </authorList>
    </citation>
    <scope>NUCLEOTIDE SEQUENCE [LARGE SCALE GENOMIC DNA]</scope>
    <source>
        <strain evidence="3">cv. Menghai</strain>
        <tissue evidence="2">Leaf</tissue>
    </source>
</reference>